<proteinExistence type="predicted"/>
<evidence type="ECO:0000313" key="2">
    <source>
        <dbReference type="Proteomes" id="UP000233469"/>
    </source>
</evidence>
<evidence type="ECO:0000313" key="1">
    <source>
        <dbReference type="EMBL" id="PKK41317.1"/>
    </source>
</evidence>
<protein>
    <submittedName>
        <fullName evidence="1">Uncharacterized protein</fullName>
    </submittedName>
</protein>
<comment type="caution">
    <text evidence="1">The sequence shown here is derived from an EMBL/GenBank/DDBJ whole genome shotgun (WGS) entry which is preliminary data.</text>
</comment>
<feature type="non-terminal residue" evidence="1">
    <location>
        <position position="147"/>
    </location>
</feature>
<dbReference type="EMBL" id="LLXL01009915">
    <property type="protein sequence ID" value="PKK41317.1"/>
    <property type="molecule type" value="Genomic_DNA"/>
</dbReference>
<reference evidence="1 2" key="2">
    <citation type="submission" date="2017-10" db="EMBL/GenBank/DDBJ databases">
        <title>Extensive intraspecific genome diversity in a model arbuscular mycorrhizal fungus.</title>
        <authorList>
            <person name="Chen E.C.H."/>
            <person name="Morin E."/>
            <person name="Baudet D."/>
            <person name="Noel J."/>
            <person name="Ndikumana S."/>
            <person name="Charron P."/>
            <person name="St-Onge C."/>
            <person name="Giorgi J."/>
            <person name="Grigoriev I.V."/>
            <person name="Roux C."/>
            <person name="Martin F.M."/>
            <person name="Corradi N."/>
        </authorList>
    </citation>
    <scope>NUCLEOTIDE SEQUENCE [LARGE SCALE GENOMIC DNA]</scope>
    <source>
        <strain evidence="1 2">C2</strain>
    </source>
</reference>
<dbReference type="Proteomes" id="UP000233469">
    <property type="component" value="Unassembled WGS sequence"/>
</dbReference>
<dbReference type="AlphaFoldDB" id="A0A2N1KW71"/>
<name>A0A2N1KW71_9GLOM</name>
<sequence length="147" mass="17522">MTYIYITRGPLQICDWGSLNDNLIQIRVATLKRLLPTIVAYGLEQKDSVDEQLMDRDSGEPIDDPIVILSDILSNYEGSTKILPDSDIQLYDEHESFERLSEDLRCYFEDYVQPRKESSNDREWFANFEKFIRYIIERRVLRVQNWY</sequence>
<dbReference type="VEuPathDB" id="FungiDB:FUN_021279"/>
<reference evidence="1 2" key="1">
    <citation type="submission" date="2016-04" db="EMBL/GenBank/DDBJ databases">
        <title>Genome analyses suggest a sexual origin of heterokaryosis in a supposedly ancient asexual fungus.</title>
        <authorList>
            <person name="Ropars J."/>
            <person name="Sedzielewska K."/>
            <person name="Noel J."/>
            <person name="Charron P."/>
            <person name="Farinelli L."/>
            <person name="Marton T."/>
            <person name="Kruger M."/>
            <person name="Pelin A."/>
            <person name="Brachmann A."/>
            <person name="Corradi N."/>
        </authorList>
    </citation>
    <scope>NUCLEOTIDE SEQUENCE [LARGE SCALE GENOMIC DNA]</scope>
    <source>
        <strain evidence="1 2">C2</strain>
    </source>
</reference>
<organism evidence="1 2">
    <name type="scientific">Rhizophagus irregularis</name>
    <dbReference type="NCBI Taxonomy" id="588596"/>
    <lineage>
        <taxon>Eukaryota</taxon>
        <taxon>Fungi</taxon>
        <taxon>Fungi incertae sedis</taxon>
        <taxon>Mucoromycota</taxon>
        <taxon>Glomeromycotina</taxon>
        <taxon>Glomeromycetes</taxon>
        <taxon>Glomerales</taxon>
        <taxon>Glomeraceae</taxon>
        <taxon>Rhizophagus</taxon>
    </lineage>
</organism>
<accession>A0A2N1KW71</accession>
<gene>
    <name evidence="1" type="ORF">RhiirC2_804902</name>
</gene>